<proteinExistence type="predicted"/>
<keyword evidence="2" id="KW-1185">Reference proteome</keyword>
<evidence type="ECO:0000313" key="2">
    <source>
        <dbReference type="Proteomes" id="UP001196413"/>
    </source>
</evidence>
<accession>A0AAD5QU81</accession>
<dbReference type="EMBL" id="JAHQIW010004366">
    <property type="protein sequence ID" value="KAJ1362080.1"/>
    <property type="molecule type" value="Genomic_DNA"/>
</dbReference>
<name>A0AAD5QU81_PARTN</name>
<dbReference type="AlphaFoldDB" id="A0AAD5QU81"/>
<evidence type="ECO:0000313" key="1">
    <source>
        <dbReference type="EMBL" id="KAJ1362080.1"/>
    </source>
</evidence>
<organism evidence="1 2">
    <name type="scientific">Parelaphostrongylus tenuis</name>
    <name type="common">Meningeal worm</name>
    <dbReference type="NCBI Taxonomy" id="148309"/>
    <lineage>
        <taxon>Eukaryota</taxon>
        <taxon>Metazoa</taxon>
        <taxon>Ecdysozoa</taxon>
        <taxon>Nematoda</taxon>
        <taxon>Chromadorea</taxon>
        <taxon>Rhabditida</taxon>
        <taxon>Rhabditina</taxon>
        <taxon>Rhabditomorpha</taxon>
        <taxon>Strongyloidea</taxon>
        <taxon>Metastrongylidae</taxon>
        <taxon>Parelaphostrongylus</taxon>
    </lineage>
</organism>
<protein>
    <submittedName>
        <fullName evidence="1">Uncharacterized protein</fullName>
    </submittedName>
</protein>
<reference evidence="1" key="1">
    <citation type="submission" date="2021-06" db="EMBL/GenBank/DDBJ databases">
        <title>Parelaphostrongylus tenuis whole genome reference sequence.</title>
        <authorList>
            <person name="Garwood T.J."/>
            <person name="Larsen P.A."/>
            <person name="Fountain-Jones N.M."/>
            <person name="Garbe J.R."/>
            <person name="Macchietto M.G."/>
            <person name="Kania S.A."/>
            <person name="Gerhold R.W."/>
            <person name="Richards J.E."/>
            <person name="Wolf T.M."/>
        </authorList>
    </citation>
    <scope>NUCLEOTIDE SEQUENCE</scope>
    <source>
        <strain evidence="1">MNPRO001-30</strain>
        <tissue evidence="1">Meninges</tissue>
    </source>
</reference>
<comment type="caution">
    <text evidence="1">The sequence shown here is derived from an EMBL/GenBank/DDBJ whole genome shotgun (WGS) entry which is preliminary data.</text>
</comment>
<gene>
    <name evidence="1" type="ORF">KIN20_021496</name>
</gene>
<sequence length="89" mass="9850">MAATCTEARLAPGHAYRPTDPTLRNLLPTVCCSNSAFAPIDRYCDVQNFQPQTGIEIAFRRIRGCLITSCTMEALVLQSTLILFLRGLM</sequence>
<dbReference type="Proteomes" id="UP001196413">
    <property type="component" value="Unassembled WGS sequence"/>
</dbReference>